<dbReference type="Gene3D" id="3.20.20.140">
    <property type="entry name" value="Metal-dependent hydrolases"/>
    <property type="match status" value="1"/>
</dbReference>
<dbReference type="GO" id="GO:0016831">
    <property type="term" value="F:carboxy-lyase activity"/>
    <property type="evidence" value="ECO:0007669"/>
    <property type="project" value="InterPro"/>
</dbReference>
<dbReference type="GO" id="GO:0016787">
    <property type="term" value="F:hydrolase activity"/>
    <property type="evidence" value="ECO:0007669"/>
    <property type="project" value="InterPro"/>
</dbReference>
<dbReference type="SUPFAM" id="SSF51556">
    <property type="entry name" value="Metallo-dependent hydrolases"/>
    <property type="match status" value="1"/>
</dbReference>
<keyword evidence="1" id="KW-0456">Lyase</keyword>
<evidence type="ECO:0000259" key="3">
    <source>
        <dbReference type="Pfam" id="PF04909"/>
    </source>
</evidence>
<proteinExistence type="predicted"/>
<reference evidence="4 5" key="1">
    <citation type="submission" date="2020-08" db="EMBL/GenBank/DDBJ databases">
        <title>Genomic Encyclopedia of Type Strains, Phase IV (KMG-IV): sequencing the most valuable type-strain genomes for metagenomic binning, comparative biology and taxonomic classification.</title>
        <authorList>
            <person name="Goeker M."/>
        </authorList>
    </citation>
    <scope>NUCLEOTIDE SEQUENCE [LARGE SCALE GENOMIC DNA]</scope>
    <source>
        <strain evidence="4 5">DSM 24194</strain>
    </source>
</reference>
<protein>
    <recommendedName>
        <fullName evidence="3">Amidohydrolase-related domain-containing protein</fullName>
    </recommendedName>
</protein>
<keyword evidence="5" id="KW-1185">Reference proteome</keyword>
<dbReference type="PANTHER" id="PTHR21240">
    <property type="entry name" value="2-AMINO-3-CARBOXYLMUCONATE-6-SEMIALDEHYDE DECARBOXYLASE"/>
    <property type="match status" value="1"/>
</dbReference>
<dbReference type="PANTHER" id="PTHR21240:SF28">
    <property type="entry name" value="ISO-OROTATE DECARBOXYLASE (EUROFUNG)"/>
    <property type="match status" value="1"/>
</dbReference>
<dbReference type="InterPro" id="IPR006680">
    <property type="entry name" value="Amidohydro-rel"/>
</dbReference>
<dbReference type="InterPro" id="IPR032466">
    <property type="entry name" value="Metal_Hydrolase"/>
</dbReference>
<feature type="chain" id="PRO_5032604114" description="Amidohydrolase-related domain-containing protein" evidence="2">
    <location>
        <begin position="23"/>
        <end position="345"/>
    </location>
</feature>
<dbReference type="AlphaFoldDB" id="A0A839YTJ4"/>
<name>A0A839YTJ4_9SPHN</name>
<dbReference type="GO" id="GO:0019748">
    <property type="term" value="P:secondary metabolic process"/>
    <property type="evidence" value="ECO:0007669"/>
    <property type="project" value="TreeGrafter"/>
</dbReference>
<evidence type="ECO:0000256" key="2">
    <source>
        <dbReference type="SAM" id="SignalP"/>
    </source>
</evidence>
<keyword evidence="2" id="KW-0732">Signal</keyword>
<gene>
    <name evidence="4" type="ORF">FHS50_000614</name>
</gene>
<feature type="signal peptide" evidence="2">
    <location>
        <begin position="1"/>
        <end position="22"/>
    </location>
</feature>
<organism evidence="4 5">
    <name type="scientific">Sphingomicrobium lutaoense</name>
    <dbReference type="NCBI Taxonomy" id="515949"/>
    <lineage>
        <taxon>Bacteria</taxon>
        <taxon>Pseudomonadati</taxon>
        <taxon>Pseudomonadota</taxon>
        <taxon>Alphaproteobacteria</taxon>
        <taxon>Sphingomonadales</taxon>
        <taxon>Sphingomonadaceae</taxon>
        <taxon>Sphingomicrobium</taxon>
    </lineage>
</organism>
<dbReference type="Proteomes" id="UP000578569">
    <property type="component" value="Unassembled WGS sequence"/>
</dbReference>
<sequence>MLFMWGKLAGALFALGLAGAQAGPSAGRGPIIDMHLHAVAADHNGPPPQHMCAPMERFPAWDPATDYREHFKAVTRDGIACDNPIVSAASDEALRDRTIELVEKHDIFAVLGGSPEKVAEWRDHAPGRFLPGFDLSLPREDTAEKLRALHAEGRLSVLAEVQVQYFGIGPDDERMEPIWALAEELDIPVGIHIGEGPPGTAYLGLPFKAALGDPLLLEPVLLRHPKLRVYVMHAGFPFRDRMKALMMAHPQVHADVGVLAYTRRPSQFHGFLCDLVDAGFGDRILYGTDQMVWPDTIPLAIKAIETAPCLDAQQKRDIFYNNAARFLRLDEATIARHHAIAAATP</sequence>
<dbReference type="InterPro" id="IPR032465">
    <property type="entry name" value="ACMSD"/>
</dbReference>
<comment type="caution">
    <text evidence="4">The sequence shown here is derived from an EMBL/GenBank/DDBJ whole genome shotgun (WGS) entry which is preliminary data.</text>
</comment>
<evidence type="ECO:0000313" key="5">
    <source>
        <dbReference type="Proteomes" id="UP000578569"/>
    </source>
</evidence>
<evidence type="ECO:0000313" key="4">
    <source>
        <dbReference type="EMBL" id="MBB3763591.1"/>
    </source>
</evidence>
<feature type="domain" description="Amidohydrolase-related" evidence="3">
    <location>
        <begin position="32"/>
        <end position="329"/>
    </location>
</feature>
<dbReference type="GO" id="GO:0005737">
    <property type="term" value="C:cytoplasm"/>
    <property type="evidence" value="ECO:0007669"/>
    <property type="project" value="TreeGrafter"/>
</dbReference>
<dbReference type="RefSeq" id="WP_183932921.1">
    <property type="nucleotide sequence ID" value="NZ_JACICF010000001.1"/>
</dbReference>
<dbReference type="Pfam" id="PF04909">
    <property type="entry name" value="Amidohydro_2"/>
    <property type="match status" value="1"/>
</dbReference>
<accession>A0A839YTJ4</accession>
<evidence type="ECO:0000256" key="1">
    <source>
        <dbReference type="ARBA" id="ARBA00023239"/>
    </source>
</evidence>
<dbReference type="EMBL" id="JACICF010000001">
    <property type="protein sequence ID" value="MBB3763591.1"/>
    <property type="molecule type" value="Genomic_DNA"/>
</dbReference>